<organism evidence="2 3">
    <name type="scientific">Deinococcus ruber</name>
    <dbReference type="NCBI Taxonomy" id="1848197"/>
    <lineage>
        <taxon>Bacteria</taxon>
        <taxon>Thermotogati</taxon>
        <taxon>Deinococcota</taxon>
        <taxon>Deinococci</taxon>
        <taxon>Deinococcales</taxon>
        <taxon>Deinococcaceae</taxon>
        <taxon>Deinococcus</taxon>
    </lineage>
</organism>
<reference evidence="2" key="1">
    <citation type="journal article" date="2014" name="Int. J. Syst. Evol. Microbiol.">
        <title>Complete genome sequence of Corynebacterium casei LMG S-19264T (=DSM 44701T), isolated from a smear-ripened cheese.</title>
        <authorList>
            <consortium name="US DOE Joint Genome Institute (JGI-PGF)"/>
            <person name="Walter F."/>
            <person name="Albersmeier A."/>
            <person name="Kalinowski J."/>
            <person name="Ruckert C."/>
        </authorList>
    </citation>
    <scope>NUCLEOTIDE SEQUENCE</scope>
    <source>
        <strain evidence="2">JCM 31311</strain>
    </source>
</reference>
<sequence>MRAVCLLLGALLMAGLWWLGSSTPPAHPLDWLEHAALYALLTALLRVGFRSSRAALGVALWVAAFDEVHRAFVPGQEPGIQSWLFALLGSLLASQLRSRRRAEDLPETVNLS</sequence>
<reference evidence="2" key="2">
    <citation type="submission" date="2020-09" db="EMBL/GenBank/DDBJ databases">
        <authorList>
            <person name="Sun Q."/>
            <person name="Ohkuma M."/>
        </authorList>
    </citation>
    <scope>NUCLEOTIDE SEQUENCE</scope>
    <source>
        <strain evidence="2">JCM 31311</strain>
    </source>
</reference>
<feature type="transmembrane region" description="Helical" evidence="1">
    <location>
        <begin position="32"/>
        <end position="49"/>
    </location>
</feature>
<dbReference type="EMBL" id="BMQL01000044">
    <property type="protein sequence ID" value="GGR28649.1"/>
    <property type="molecule type" value="Genomic_DNA"/>
</dbReference>
<keyword evidence="1" id="KW-0472">Membrane</keyword>
<keyword evidence="3" id="KW-1185">Reference proteome</keyword>
<evidence type="ECO:0000256" key="1">
    <source>
        <dbReference type="SAM" id="Phobius"/>
    </source>
</evidence>
<protein>
    <submittedName>
        <fullName evidence="2">Antibiotic resistance protein VanZ</fullName>
    </submittedName>
</protein>
<dbReference type="RefSeq" id="WP_189092742.1">
    <property type="nucleotide sequence ID" value="NZ_BMQL01000044.1"/>
</dbReference>
<gene>
    <name evidence="2" type="ORF">GCM10008957_44810</name>
</gene>
<keyword evidence="1" id="KW-1133">Transmembrane helix</keyword>
<dbReference type="Proteomes" id="UP000603865">
    <property type="component" value="Unassembled WGS sequence"/>
</dbReference>
<evidence type="ECO:0000313" key="3">
    <source>
        <dbReference type="Proteomes" id="UP000603865"/>
    </source>
</evidence>
<comment type="caution">
    <text evidence="2">The sequence shown here is derived from an EMBL/GenBank/DDBJ whole genome shotgun (WGS) entry which is preliminary data.</text>
</comment>
<evidence type="ECO:0000313" key="2">
    <source>
        <dbReference type="EMBL" id="GGR28649.1"/>
    </source>
</evidence>
<keyword evidence="1" id="KW-0812">Transmembrane</keyword>
<dbReference type="NCBIfam" id="NF037970">
    <property type="entry name" value="vanZ_1"/>
    <property type="match status" value="1"/>
</dbReference>
<dbReference type="AlphaFoldDB" id="A0A918CL19"/>
<accession>A0A918CL19</accession>
<name>A0A918CL19_9DEIO</name>
<proteinExistence type="predicted"/>